<accession>A0ACD0P236</accession>
<protein>
    <submittedName>
        <fullName evidence="1">Uncharacterized protein</fullName>
    </submittedName>
</protein>
<dbReference type="EMBL" id="KZ819798">
    <property type="protein sequence ID" value="PWN52077.1"/>
    <property type="molecule type" value="Genomic_DNA"/>
</dbReference>
<name>A0ACD0P236_9BASI</name>
<gene>
    <name evidence="1" type="ORF">IE53DRAFT_385510</name>
</gene>
<organism evidence="1 2">
    <name type="scientific">Violaceomyces palustris</name>
    <dbReference type="NCBI Taxonomy" id="1673888"/>
    <lineage>
        <taxon>Eukaryota</taxon>
        <taxon>Fungi</taxon>
        <taxon>Dikarya</taxon>
        <taxon>Basidiomycota</taxon>
        <taxon>Ustilaginomycotina</taxon>
        <taxon>Ustilaginomycetes</taxon>
        <taxon>Violaceomycetales</taxon>
        <taxon>Violaceomycetaceae</taxon>
        <taxon>Violaceomyces</taxon>
    </lineage>
</organism>
<evidence type="ECO:0000313" key="2">
    <source>
        <dbReference type="Proteomes" id="UP000245626"/>
    </source>
</evidence>
<reference evidence="1 2" key="1">
    <citation type="journal article" date="2018" name="Mol. Biol. Evol.">
        <title>Broad Genomic Sampling Reveals a Smut Pathogenic Ancestry of the Fungal Clade Ustilaginomycotina.</title>
        <authorList>
            <person name="Kijpornyongpan T."/>
            <person name="Mondo S.J."/>
            <person name="Barry K."/>
            <person name="Sandor L."/>
            <person name="Lee J."/>
            <person name="Lipzen A."/>
            <person name="Pangilinan J."/>
            <person name="LaButti K."/>
            <person name="Hainaut M."/>
            <person name="Henrissat B."/>
            <person name="Grigoriev I.V."/>
            <person name="Spatafora J.W."/>
            <person name="Aime M.C."/>
        </authorList>
    </citation>
    <scope>NUCLEOTIDE SEQUENCE [LARGE SCALE GENOMIC DNA]</scope>
    <source>
        <strain evidence="1 2">SA 807</strain>
    </source>
</reference>
<dbReference type="Proteomes" id="UP000245626">
    <property type="component" value="Unassembled WGS sequence"/>
</dbReference>
<sequence length="155" mass="16787">MNVGNHCHLASCNSLSFLPISCQNCQEKFCESHYLPEHHQCTDPSPLAGSQRDVRPGETRLPCQKNGCNKPTLNVASTDSIRTSGGDTAGGIPFTHSGPRCERCGCSFCPLHRSPTSHGCTAKPPRTEGQLRMDAAAERKAKAKAILAKNFPKRQ</sequence>
<proteinExistence type="predicted"/>
<evidence type="ECO:0000313" key="1">
    <source>
        <dbReference type="EMBL" id="PWN52077.1"/>
    </source>
</evidence>
<keyword evidence="2" id="KW-1185">Reference proteome</keyword>